<dbReference type="EMBL" id="CCAG010003209">
    <property type="status" value="NOT_ANNOTATED_CDS"/>
    <property type="molecule type" value="Genomic_DNA"/>
</dbReference>
<feature type="compositionally biased region" description="Polar residues" evidence="1">
    <location>
        <begin position="180"/>
        <end position="190"/>
    </location>
</feature>
<feature type="compositionally biased region" description="Basic and acidic residues" evidence="1">
    <location>
        <begin position="214"/>
        <end position="227"/>
    </location>
</feature>
<dbReference type="Pfam" id="PF13975">
    <property type="entry name" value="gag-asp_proteas"/>
    <property type="match status" value="1"/>
</dbReference>
<evidence type="ECO:0000256" key="1">
    <source>
        <dbReference type="SAM" id="MobiDB-lite"/>
    </source>
</evidence>
<sequence length="497" mass="54562">MMRHTLMSQDQQLERNYMNAQPEFLWYIRHRDFSRLAELMELASDLEAIPTGKASREVPRDTNREPQAGARRLDPPSDGARTPNPQSYERHWVVTAECRRWAYGLSSVSDGETTGVPTTSEGEWIPNPANLANSDHRQASKHASPTIHNTTKQGSTATQRRRQNHPAWTRHNENYDAPTQRLSSGWTHKGSNPPPTEVFFDATPCNHMRQTPRTGRDRRLPYNEGHKVMSASSGPTTSCPQGKQWRQAANHDPHLAKTVPIAIHATSHVNPMGTQVASGQRITPTPSFQLRAGPGQQGIGSTSDDTGLHFEENRSSATVIIADRRIAATVDTGATTSFIVEAVAREIETTCRRDPYRMKVRLGEGAVLETSSAFTCPVRFGECATHLHLVVIPGAAEPLLLGYNFLKAFGAKLQCANKTVSCRASETPGQAPMAEPAVETIANEARGKADAITTSPPLVPTTSLSPQRLIQPQQNTIIVMGLREVHAPQQVLKPATT</sequence>
<dbReference type="Gene3D" id="2.40.70.10">
    <property type="entry name" value="Acid Proteases"/>
    <property type="match status" value="1"/>
</dbReference>
<evidence type="ECO:0000313" key="2">
    <source>
        <dbReference type="EnsemblMetazoa" id="GMOY007364-PA"/>
    </source>
</evidence>
<feature type="compositionally biased region" description="Polar residues" evidence="1">
    <location>
        <begin position="274"/>
        <end position="288"/>
    </location>
</feature>
<feature type="region of interest" description="Disordered" evidence="1">
    <location>
        <begin position="107"/>
        <end position="249"/>
    </location>
</feature>
<feature type="compositionally biased region" description="Polar residues" evidence="1">
    <location>
        <begin position="141"/>
        <end position="158"/>
    </location>
</feature>
<dbReference type="GO" id="GO:0004190">
    <property type="term" value="F:aspartic-type endopeptidase activity"/>
    <property type="evidence" value="ECO:0007669"/>
    <property type="project" value="InterPro"/>
</dbReference>
<name>A0A1B0G239_GLOMM</name>
<dbReference type="CDD" id="cd00303">
    <property type="entry name" value="retropepsin_like"/>
    <property type="match status" value="1"/>
</dbReference>
<organism evidence="2 3">
    <name type="scientific">Glossina morsitans morsitans</name>
    <name type="common">Savannah tsetse fly</name>
    <dbReference type="NCBI Taxonomy" id="37546"/>
    <lineage>
        <taxon>Eukaryota</taxon>
        <taxon>Metazoa</taxon>
        <taxon>Ecdysozoa</taxon>
        <taxon>Arthropoda</taxon>
        <taxon>Hexapoda</taxon>
        <taxon>Insecta</taxon>
        <taxon>Pterygota</taxon>
        <taxon>Neoptera</taxon>
        <taxon>Endopterygota</taxon>
        <taxon>Diptera</taxon>
        <taxon>Brachycera</taxon>
        <taxon>Muscomorpha</taxon>
        <taxon>Hippoboscoidea</taxon>
        <taxon>Glossinidae</taxon>
        <taxon>Glossina</taxon>
    </lineage>
</organism>
<reference evidence="2" key="1">
    <citation type="submission" date="2020-05" db="UniProtKB">
        <authorList>
            <consortium name="EnsemblMetazoa"/>
        </authorList>
    </citation>
    <scope>IDENTIFICATION</scope>
    <source>
        <strain evidence="2">Yale</strain>
    </source>
</reference>
<keyword evidence="3" id="KW-1185">Reference proteome</keyword>
<dbReference type="SUPFAM" id="SSF50630">
    <property type="entry name" value="Acid proteases"/>
    <property type="match status" value="1"/>
</dbReference>
<dbReference type="PROSITE" id="PS00141">
    <property type="entry name" value="ASP_PROTEASE"/>
    <property type="match status" value="1"/>
</dbReference>
<evidence type="ECO:0000313" key="3">
    <source>
        <dbReference type="Proteomes" id="UP000092444"/>
    </source>
</evidence>
<dbReference type="InterPro" id="IPR001969">
    <property type="entry name" value="Aspartic_peptidase_AS"/>
</dbReference>
<feature type="compositionally biased region" description="Basic and acidic residues" evidence="1">
    <location>
        <begin position="54"/>
        <end position="64"/>
    </location>
</feature>
<feature type="region of interest" description="Disordered" evidence="1">
    <location>
        <begin position="51"/>
        <end position="89"/>
    </location>
</feature>
<feature type="compositionally biased region" description="Polar residues" evidence="1">
    <location>
        <begin position="230"/>
        <end position="241"/>
    </location>
</feature>
<proteinExistence type="predicted"/>
<dbReference type="VEuPathDB" id="VectorBase:GMOY007364"/>
<feature type="region of interest" description="Disordered" evidence="1">
    <location>
        <begin position="274"/>
        <end position="309"/>
    </location>
</feature>
<dbReference type="GO" id="GO:0006508">
    <property type="term" value="P:proteolysis"/>
    <property type="evidence" value="ECO:0007669"/>
    <property type="project" value="InterPro"/>
</dbReference>
<dbReference type="EnsemblMetazoa" id="GMOY007364-RA">
    <property type="protein sequence ID" value="GMOY007364-PA"/>
    <property type="gene ID" value="GMOY007364"/>
</dbReference>
<dbReference type="InterPro" id="IPR021109">
    <property type="entry name" value="Peptidase_aspartic_dom_sf"/>
</dbReference>
<dbReference type="Proteomes" id="UP000092444">
    <property type="component" value="Unassembled WGS sequence"/>
</dbReference>
<feature type="compositionally biased region" description="Polar residues" evidence="1">
    <location>
        <begin position="107"/>
        <end position="121"/>
    </location>
</feature>
<dbReference type="AlphaFoldDB" id="A0A1B0G239"/>
<accession>A0A1B0G239</accession>
<protein>
    <submittedName>
        <fullName evidence="2">Uncharacterized protein</fullName>
    </submittedName>
</protein>